<dbReference type="SUPFAM" id="SSF88659">
    <property type="entry name" value="Sigma3 and sigma4 domains of RNA polymerase sigma factors"/>
    <property type="match status" value="1"/>
</dbReference>
<dbReference type="PANTHER" id="PTHR47756">
    <property type="entry name" value="BLL6612 PROTEIN-RELATED"/>
    <property type="match status" value="1"/>
</dbReference>
<comment type="caution">
    <text evidence="5">The sequence shown here is derived from an EMBL/GenBank/DDBJ whole genome shotgun (WGS) entry which is preliminary data.</text>
</comment>
<keyword evidence="1" id="KW-0175">Coiled coil</keyword>
<dbReference type="SUPFAM" id="SSF88946">
    <property type="entry name" value="Sigma2 domain of RNA polymerase sigma factors"/>
    <property type="match status" value="1"/>
</dbReference>
<accession>A0ABV1RE38</accession>
<evidence type="ECO:0000259" key="3">
    <source>
        <dbReference type="Pfam" id="PF08281"/>
    </source>
</evidence>
<dbReference type="Gene3D" id="1.25.40.10">
    <property type="entry name" value="Tetratricopeptide repeat domain"/>
    <property type="match status" value="1"/>
</dbReference>
<dbReference type="InterPro" id="IPR014284">
    <property type="entry name" value="RNA_pol_sigma-70_dom"/>
</dbReference>
<organism evidence="5 6">
    <name type="scientific">Catenovulum sediminis</name>
    <dbReference type="NCBI Taxonomy" id="1740262"/>
    <lineage>
        <taxon>Bacteria</taxon>
        <taxon>Pseudomonadati</taxon>
        <taxon>Pseudomonadota</taxon>
        <taxon>Gammaproteobacteria</taxon>
        <taxon>Alteromonadales</taxon>
        <taxon>Alteromonadaceae</taxon>
        <taxon>Catenovulum</taxon>
    </lineage>
</organism>
<name>A0ABV1RE38_9ALTE</name>
<feature type="domain" description="DUF6596" evidence="4">
    <location>
        <begin position="185"/>
        <end position="284"/>
    </location>
</feature>
<keyword evidence="6" id="KW-1185">Reference proteome</keyword>
<dbReference type="NCBIfam" id="TIGR02937">
    <property type="entry name" value="sigma70-ECF"/>
    <property type="match status" value="1"/>
</dbReference>
<dbReference type="Proteomes" id="UP001467690">
    <property type="component" value="Unassembled WGS sequence"/>
</dbReference>
<dbReference type="Pfam" id="PF20239">
    <property type="entry name" value="DUF6596"/>
    <property type="match status" value="1"/>
</dbReference>
<dbReference type="EMBL" id="JBELOE010000093">
    <property type="protein sequence ID" value="MER2491194.1"/>
    <property type="molecule type" value="Genomic_DNA"/>
</dbReference>
<evidence type="ECO:0000259" key="2">
    <source>
        <dbReference type="Pfam" id="PF04542"/>
    </source>
</evidence>
<dbReference type="PANTHER" id="PTHR47756:SF2">
    <property type="entry name" value="BLL6612 PROTEIN"/>
    <property type="match status" value="1"/>
</dbReference>
<reference evidence="5 6" key="1">
    <citation type="submission" date="2024-06" db="EMBL/GenBank/DDBJ databases">
        <authorList>
            <person name="Chen R.Y."/>
        </authorList>
    </citation>
    <scope>NUCLEOTIDE SEQUENCE [LARGE SCALE GENOMIC DNA]</scope>
    <source>
        <strain evidence="5 6">D2</strain>
    </source>
</reference>
<dbReference type="Gene3D" id="1.10.1740.10">
    <property type="match status" value="1"/>
</dbReference>
<proteinExistence type="predicted"/>
<dbReference type="InterPro" id="IPR046531">
    <property type="entry name" value="DUF6596"/>
</dbReference>
<protein>
    <submittedName>
        <fullName evidence="5">RNA polymerase sigma factor</fullName>
    </submittedName>
</protein>
<feature type="domain" description="RNA polymerase sigma-70 region 2" evidence="2">
    <location>
        <begin position="14"/>
        <end position="81"/>
    </location>
</feature>
<feature type="domain" description="RNA polymerase sigma factor 70 region 4 type 2" evidence="3">
    <location>
        <begin position="118"/>
        <end position="167"/>
    </location>
</feature>
<dbReference type="InterPro" id="IPR011990">
    <property type="entry name" value="TPR-like_helical_dom_sf"/>
</dbReference>
<evidence type="ECO:0000313" key="6">
    <source>
        <dbReference type="Proteomes" id="UP001467690"/>
    </source>
</evidence>
<evidence type="ECO:0000313" key="5">
    <source>
        <dbReference type="EMBL" id="MER2491194.1"/>
    </source>
</evidence>
<feature type="coiled-coil region" evidence="1">
    <location>
        <begin position="82"/>
        <end position="109"/>
    </location>
</feature>
<dbReference type="InterPro" id="IPR013325">
    <property type="entry name" value="RNA_pol_sigma_r2"/>
</dbReference>
<dbReference type="InterPro" id="IPR007627">
    <property type="entry name" value="RNA_pol_sigma70_r2"/>
</dbReference>
<dbReference type="InterPro" id="IPR013249">
    <property type="entry name" value="RNA_pol_sigma70_r4_t2"/>
</dbReference>
<sequence length="414" mass="45956">MENNSNLNRQLSQLYKEQSGKVLATLVRLVGDFELAEEAMHEAFSVAVESWAKKGIPTNPTPWLISTARFKAIDSLRRNKRFSELETDIQQLIHELEEYNQEIGQQEIEDDQLRMIFTCCHPAIAPQIQIPLTLREVCGLSTEEIASAYLVSPSTMAQRIVRGKNKIKQTNIPFVIPQKSELSDRLDGVLSVIYLVFNEGYAASNGDSLLRVDLSNEAIRLARLVLSLLKDSEVMGLLALMLLHESRRYARTDGDGNIILLENQDRNLWQQAYIDEGTALVQQAIASGQVGSYTLQAAIAAVHTQSTNTTDWEQIIALYSLLLQVEPSPVIELNLAVAIAMRDGAKAGLNIIDSILASGKLQEYHKLHSARGELLARSGQITAAIAAFEQALALVKQAPEQRFLVQKLAQLKSQ</sequence>
<gene>
    <name evidence="5" type="ORF">ABS311_04790</name>
</gene>
<dbReference type="Pfam" id="PF04542">
    <property type="entry name" value="Sigma70_r2"/>
    <property type="match status" value="1"/>
</dbReference>
<dbReference type="InterPro" id="IPR013324">
    <property type="entry name" value="RNA_pol_sigma_r3/r4-like"/>
</dbReference>
<dbReference type="RefSeq" id="WP_143871558.1">
    <property type="nucleotide sequence ID" value="NZ_CP041660.1"/>
</dbReference>
<evidence type="ECO:0000256" key="1">
    <source>
        <dbReference type="SAM" id="Coils"/>
    </source>
</evidence>
<dbReference type="Pfam" id="PF08281">
    <property type="entry name" value="Sigma70_r4_2"/>
    <property type="match status" value="1"/>
</dbReference>
<evidence type="ECO:0000259" key="4">
    <source>
        <dbReference type="Pfam" id="PF20239"/>
    </source>
</evidence>